<proteinExistence type="predicted"/>
<organism evidence="1 2">
    <name type="scientific">Salmonella enterica subsp. enterica serovar Adelaide str. A4-669</name>
    <dbReference type="NCBI Taxonomy" id="913063"/>
    <lineage>
        <taxon>Bacteria</taxon>
        <taxon>Pseudomonadati</taxon>
        <taxon>Pseudomonadota</taxon>
        <taxon>Gammaproteobacteria</taxon>
        <taxon>Enterobacterales</taxon>
        <taxon>Enterobacteriaceae</taxon>
        <taxon>Salmonella</taxon>
    </lineage>
</organism>
<protein>
    <submittedName>
        <fullName evidence="1">Uncharacterized protein</fullName>
    </submittedName>
</protein>
<dbReference type="Proteomes" id="UP000004906">
    <property type="component" value="Unassembled WGS sequence"/>
</dbReference>
<sequence>MPRMRSCTPEGVSIAILFSRHHRTRMPDGATLI</sequence>
<gene>
    <name evidence="1" type="ORF">LTSEADE_4063</name>
</gene>
<evidence type="ECO:0000313" key="1">
    <source>
        <dbReference type="EMBL" id="EHC33047.1"/>
    </source>
</evidence>
<comment type="caution">
    <text evidence="1">The sequence shown here is derived from an EMBL/GenBank/DDBJ whole genome shotgun (WGS) entry which is preliminary data.</text>
</comment>
<name>A0A6C8GJE0_SALET</name>
<reference evidence="1 2" key="1">
    <citation type="journal article" date="2011" name="BMC Genomics">
        <title>Genome sequencing reveals diversification of virulence factor content and possible host adaptation in distinct subpopulations of Salmonella enterica.</title>
        <authorList>
            <person name="den Bakker H.C."/>
            <person name="Moreno Switt A.I."/>
            <person name="Govoni G."/>
            <person name="Cummings C.A."/>
            <person name="Ranieri M.L."/>
            <person name="Degoricija L."/>
            <person name="Hoelzer K."/>
            <person name="Rodriguez-Rivera L.D."/>
            <person name="Brown S."/>
            <person name="Bolchacova E."/>
            <person name="Furtado M.R."/>
            <person name="Wiedmann M."/>
        </authorList>
    </citation>
    <scope>NUCLEOTIDE SEQUENCE [LARGE SCALE GENOMIC DNA]</scope>
    <source>
        <strain evidence="1 2">A4-669</strain>
    </source>
</reference>
<dbReference type="EMBL" id="AFCI01001372">
    <property type="protein sequence ID" value="EHC33047.1"/>
    <property type="molecule type" value="Genomic_DNA"/>
</dbReference>
<evidence type="ECO:0000313" key="2">
    <source>
        <dbReference type="Proteomes" id="UP000004906"/>
    </source>
</evidence>
<feature type="non-terminal residue" evidence="1">
    <location>
        <position position="33"/>
    </location>
</feature>
<accession>A0A6C8GJE0</accession>
<dbReference type="AlphaFoldDB" id="A0A6C8GJE0"/>